<dbReference type="SUPFAM" id="SSF52374">
    <property type="entry name" value="Nucleotidylyl transferase"/>
    <property type="match status" value="1"/>
</dbReference>
<evidence type="ECO:0000256" key="12">
    <source>
        <dbReference type="SAM" id="MobiDB-lite"/>
    </source>
</evidence>
<dbReference type="InterPro" id="IPR014729">
    <property type="entry name" value="Rossmann-like_a/b/a_fold"/>
</dbReference>
<dbReference type="CDD" id="cd07960">
    <property type="entry name" value="Anticodon_Ia_Ile_BEm"/>
    <property type="match status" value="1"/>
</dbReference>
<evidence type="ECO:0000259" key="14">
    <source>
        <dbReference type="Pfam" id="PF08264"/>
    </source>
</evidence>
<comment type="subcellular location">
    <subcellularLocation>
        <location evidence="1">Mitochondrion</location>
    </subcellularLocation>
</comment>
<evidence type="ECO:0000313" key="15">
    <source>
        <dbReference type="EMBL" id="KAF2102372.1"/>
    </source>
</evidence>
<dbReference type="PANTHER" id="PTHR42765:SF1">
    <property type="entry name" value="ISOLEUCINE--TRNA LIGASE, MITOCHONDRIAL"/>
    <property type="match status" value="1"/>
</dbReference>
<keyword evidence="7" id="KW-0648">Protein biosynthesis</keyword>
<dbReference type="Proteomes" id="UP000799772">
    <property type="component" value="Unassembled WGS sequence"/>
</dbReference>
<dbReference type="GO" id="GO:0000049">
    <property type="term" value="F:tRNA binding"/>
    <property type="evidence" value="ECO:0007669"/>
    <property type="project" value="InterPro"/>
</dbReference>
<dbReference type="InterPro" id="IPR005373">
    <property type="entry name" value="PHAF1"/>
</dbReference>
<evidence type="ECO:0000256" key="5">
    <source>
        <dbReference type="ARBA" id="ARBA00022741"/>
    </source>
</evidence>
<dbReference type="Gene3D" id="1.10.10.830">
    <property type="entry name" value="Ile-tRNA synthetase CP2 domain-like"/>
    <property type="match status" value="1"/>
</dbReference>
<dbReference type="InterPro" id="IPR009008">
    <property type="entry name" value="Val/Leu/Ile-tRNA-synth_edit"/>
</dbReference>
<dbReference type="InterPro" id="IPR050081">
    <property type="entry name" value="Ile-tRNA_ligase"/>
</dbReference>
<sequence>MSAITTSMNVSPGRCIGFITLGVSLHDILTRLKAHPQIYPSIDLSYSSTEPISMPVIVTLPQNGLRLRFDGPDQRLRLIEVIDFTRTKLVYREDEIFKAAEPGAFDAPYGPNFRHIYKLFGPPQPGEYVPPPDDAELKGTYVLSYPGIAFSFPLLNSAWSQGGTDSAKATALLMSSAASPAVSMALFSGHSWPDSRGALFTAEPPNPRSLALSQKGKEVRPAEIEIARIHGEGRVELVRKLADSFWITLSETTPQDLITELGPPDAIYKKVDWRLDIHKEEAVGVRSNSVSPARGEDSSETGYSSSSHTEETDESDVDNERIVSENQKELESAEVFYNYFSHGFDILISKPTSTSPPSPTAPKRNKQEAPRTAAPPANHLTATKVIFHGNIPGSYTFNRHRRSRWTLEHVPSQHYTEALTSEMKFKDVRGRLEEVFKDSYAPEDPVNVFREVGDSPSSSIELVGGPMEGMNVGSMEGTVAGLGNATDKVMGNTQIFPFPGMLFEVLKNDACRRRRGGDLPILGRPSTLAKSWSGTLHLPRSAFPARPQRQQQAPLLRAVTNDLYKYNISRPECETTGTFVLHDGPPYANGPLHIGHALNKILKDVVNRFWLSQGKKVKYVPGWDCHGLPIEIKALQSQSESGEQMEPVAVRRSARKLAEMTVEKQMEGFRNWAVMGDWESPYKTMDRDFVLRQLEVFKAMLEKGLIYRQYKPVYWSPSSGTALAEAELEYEDDHRSTAAFVAFPLMERAPALRRTPLWSNVYAVIWTTTPWTLPANMAIALNSGLFYQVIEVTHSSGRVQKLLVEESRVKHLIEHLDDVQTVTVLIYSISGQIILGTKYHNPLVPGSIQEIVHADFVTSSSGTGLVHLAPGHGMEDYDVCSKIGISAYAPVDGNGKFDGSALPYNLASLSAKTVQGEGVIAVLNLLNDFGKLSQENFLLAFHEFRHKYPIDWRTKQPVIIRATEQWFADVDGIKESALKAIEEVKFIPPTGRARLESFTKSRAQWCISRQRSWGVPIPALYRIYEDRQEAVMDSEIVSHIMNVMRERGTDAWWTDAESDSAWIPDFLVGKYARGKDTMDVWFDSGTTWTLLDKSDLPADVYLEGTDQHHQQEPGRPTTISAQAPFKTLITHGFTLDQDGRKMSKSLGNTISPDEIINGSLLPPLQLKKNKNKARPDKGLETPSYDAMGIDALRLWVASSDYTRDVVIGTQVLQSVNSSLRKLRITFKWLLGALADYDPDACLPGPPLDDTLADQIAFRHLQDASHSIHQSYQNYEFFKAMQRLDNYINNDLSAFYFEAIKDRIYAGISADRRIAQETLHAIFRELLFILGPVTPTMVEEIWSHIPPKLKSSHPLQTRWIPLSPNGASKELSRKMAELAPAREAFLVVAEQARRSGKIGSALECDVEIVLPASYPQEIHEHPALFTSDNMADLAAIFVVSDVRICEEKSEEQLLHLGQKEWSFEAPFTIPPEAGSGSERAKQGKIVVRKAMRFKCDRCWRYVAEQEEQLCERCEEAVWEVQSSDASRHGS</sequence>
<dbReference type="EC" id="6.1.1.5" evidence="3"/>
<evidence type="ECO:0000256" key="11">
    <source>
        <dbReference type="ARBA" id="ARBA00068280"/>
    </source>
</evidence>
<dbReference type="InterPro" id="IPR002301">
    <property type="entry name" value="Ile-tRNA-ligase"/>
</dbReference>
<comment type="catalytic activity">
    <reaction evidence="10">
        <text>tRNA(Ile) + L-isoleucine + ATP = L-isoleucyl-tRNA(Ile) + AMP + diphosphate</text>
        <dbReference type="Rhea" id="RHEA:11060"/>
        <dbReference type="Rhea" id="RHEA-COMP:9666"/>
        <dbReference type="Rhea" id="RHEA-COMP:9695"/>
        <dbReference type="ChEBI" id="CHEBI:30616"/>
        <dbReference type="ChEBI" id="CHEBI:33019"/>
        <dbReference type="ChEBI" id="CHEBI:58045"/>
        <dbReference type="ChEBI" id="CHEBI:78442"/>
        <dbReference type="ChEBI" id="CHEBI:78528"/>
        <dbReference type="ChEBI" id="CHEBI:456215"/>
        <dbReference type="EC" id="6.1.1.5"/>
    </reaction>
</comment>
<comment type="similarity">
    <text evidence="2">Belongs to the class-I aminoacyl-tRNA synthetase family.</text>
</comment>
<evidence type="ECO:0000256" key="3">
    <source>
        <dbReference type="ARBA" id="ARBA00013165"/>
    </source>
</evidence>
<name>A0A9P4MCE8_9PEZI</name>
<protein>
    <recommendedName>
        <fullName evidence="11">Isoleucine--tRNA ligase, mitochondrial</fullName>
        <ecNumber evidence="3">6.1.1.5</ecNumber>
    </recommendedName>
    <alternativeName>
        <fullName evidence="9">Isoleucyl-tRNA synthetase</fullName>
    </alternativeName>
</protein>
<dbReference type="PROSITE" id="PS00178">
    <property type="entry name" value="AA_TRNA_LIGASE_I"/>
    <property type="match status" value="1"/>
</dbReference>
<feature type="domain" description="Methionyl/Valyl/Leucyl/Isoleucyl-tRNA synthetase anticodon-binding" evidence="14">
    <location>
        <begin position="1253"/>
        <end position="1407"/>
    </location>
</feature>
<dbReference type="GO" id="GO:0032543">
    <property type="term" value="P:mitochondrial translation"/>
    <property type="evidence" value="ECO:0007669"/>
    <property type="project" value="TreeGrafter"/>
</dbReference>
<evidence type="ECO:0000256" key="9">
    <source>
        <dbReference type="ARBA" id="ARBA00032665"/>
    </source>
</evidence>
<comment type="caution">
    <text evidence="15">The sequence shown here is derived from an EMBL/GenBank/DDBJ whole genome shotgun (WGS) entry which is preliminary data.</text>
</comment>
<keyword evidence="4" id="KW-0436">Ligase</keyword>
<dbReference type="InterPro" id="IPR033708">
    <property type="entry name" value="Anticodon_Ile_BEm"/>
</dbReference>
<dbReference type="NCBIfam" id="TIGR00392">
    <property type="entry name" value="ileS"/>
    <property type="match status" value="1"/>
</dbReference>
<evidence type="ECO:0000256" key="8">
    <source>
        <dbReference type="ARBA" id="ARBA00023146"/>
    </source>
</evidence>
<dbReference type="GO" id="GO:0005739">
    <property type="term" value="C:mitochondrion"/>
    <property type="evidence" value="ECO:0007669"/>
    <property type="project" value="UniProtKB-SubCell"/>
</dbReference>
<evidence type="ECO:0000313" key="16">
    <source>
        <dbReference type="Proteomes" id="UP000799772"/>
    </source>
</evidence>
<evidence type="ECO:0000256" key="1">
    <source>
        <dbReference type="ARBA" id="ARBA00004173"/>
    </source>
</evidence>
<keyword evidence="5" id="KW-0547">Nucleotide-binding</keyword>
<feature type="region of interest" description="Disordered" evidence="12">
    <location>
        <begin position="350"/>
        <end position="374"/>
    </location>
</feature>
<keyword evidence="6" id="KW-0067">ATP-binding</keyword>
<dbReference type="OrthoDB" id="10264412at2759"/>
<dbReference type="Gene3D" id="1.10.730.20">
    <property type="match status" value="1"/>
</dbReference>
<dbReference type="Pfam" id="PF00133">
    <property type="entry name" value="tRNA-synt_1"/>
    <property type="match status" value="1"/>
</dbReference>
<evidence type="ECO:0000256" key="7">
    <source>
        <dbReference type="ARBA" id="ARBA00022917"/>
    </source>
</evidence>
<evidence type="ECO:0000256" key="4">
    <source>
        <dbReference type="ARBA" id="ARBA00022598"/>
    </source>
</evidence>
<dbReference type="GO" id="GO:0005524">
    <property type="term" value="F:ATP binding"/>
    <property type="evidence" value="ECO:0007669"/>
    <property type="project" value="UniProtKB-KW"/>
</dbReference>
<dbReference type="GO" id="GO:0004822">
    <property type="term" value="F:isoleucine-tRNA ligase activity"/>
    <property type="evidence" value="ECO:0007669"/>
    <property type="project" value="UniProtKB-EC"/>
</dbReference>
<dbReference type="FunFam" id="3.40.50.620:FF:000111">
    <property type="entry name" value="Mitochondrial isoleucyl-tRNA synthetase"/>
    <property type="match status" value="1"/>
</dbReference>
<dbReference type="EMBL" id="ML978122">
    <property type="protein sequence ID" value="KAF2102372.1"/>
    <property type="molecule type" value="Genomic_DNA"/>
</dbReference>
<dbReference type="GO" id="GO:0006428">
    <property type="term" value="P:isoleucyl-tRNA aminoacylation"/>
    <property type="evidence" value="ECO:0007669"/>
    <property type="project" value="InterPro"/>
</dbReference>
<dbReference type="PRINTS" id="PR00984">
    <property type="entry name" value="TRNASYNTHILE"/>
</dbReference>
<dbReference type="InterPro" id="IPR013155">
    <property type="entry name" value="M/V/L/I-tRNA-synth_anticd-bd"/>
</dbReference>
<evidence type="ECO:0000256" key="2">
    <source>
        <dbReference type="ARBA" id="ARBA00005594"/>
    </source>
</evidence>
<evidence type="ECO:0000256" key="6">
    <source>
        <dbReference type="ARBA" id="ARBA00022840"/>
    </source>
</evidence>
<gene>
    <name evidence="15" type="ORF">NA57DRAFT_63342</name>
</gene>
<dbReference type="InterPro" id="IPR002300">
    <property type="entry name" value="aa-tRNA-synth_Ia"/>
</dbReference>
<organism evidence="15 16">
    <name type="scientific">Rhizodiscina lignyota</name>
    <dbReference type="NCBI Taxonomy" id="1504668"/>
    <lineage>
        <taxon>Eukaryota</taxon>
        <taxon>Fungi</taxon>
        <taxon>Dikarya</taxon>
        <taxon>Ascomycota</taxon>
        <taxon>Pezizomycotina</taxon>
        <taxon>Dothideomycetes</taxon>
        <taxon>Pleosporomycetidae</taxon>
        <taxon>Aulographales</taxon>
        <taxon>Rhizodiscinaceae</taxon>
        <taxon>Rhizodiscina</taxon>
    </lineage>
</organism>
<dbReference type="Gene3D" id="3.40.50.620">
    <property type="entry name" value="HUPs"/>
    <property type="match status" value="2"/>
</dbReference>
<dbReference type="SUPFAM" id="SSF50677">
    <property type="entry name" value="ValRS/IleRS/LeuRS editing domain"/>
    <property type="match status" value="1"/>
</dbReference>
<dbReference type="Pfam" id="PF08264">
    <property type="entry name" value="Anticodon_1"/>
    <property type="match status" value="1"/>
</dbReference>
<evidence type="ECO:0000259" key="13">
    <source>
        <dbReference type="Pfam" id="PF00133"/>
    </source>
</evidence>
<dbReference type="PANTHER" id="PTHR42765">
    <property type="entry name" value="SOLEUCYL-TRNA SYNTHETASE"/>
    <property type="match status" value="1"/>
</dbReference>
<keyword evidence="8" id="KW-0030">Aminoacyl-tRNA synthetase</keyword>
<dbReference type="Pfam" id="PF03676">
    <property type="entry name" value="PHAF1"/>
    <property type="match status" value="2"/>
</dbReference>
<proteinExistence type="inferred from homology"/>
<dbReference type="GO" id="GO:0002161">
    <property type="term" value="F:aminoacyl-tRNA deacylase activity"/>
    <property type="evidence" value="ECO:0007669"/>
    <property type="project" value="InterPro"/>
</dbReference>
<accession>A0A9P4MCE8</accession>
<feature type="region of interest" description="Disordered" evidence="12">
    <location>
        <begin position="285"/>
        <end position="320"/>
    </location>
</feature>
<evidence type="ECO:0000256" key="10">
    <source>
        <dbReference type="ARBA" id="ARBA00048359"/>
    </source>
</evidence>
<reference evidence="15" key="1">
    <citation type="journal article" date="2020" name="Stud. Mycol.">
        <title>101 Dothideomycetes genomes: a test case for predicting lifestyles and emergence of pathogens.</title>
        <authorList>
            <person name="Haridas S."/>
            <person name="Albert R."/>
            <person name="Binder M."/>
            <person name="Bloem J."/>
            <person name="Labutti K."/>
            <person name="Salamov A."/>
            <person name="Andreopoulos B."/>
            <person name="Baker S."/>
            <person name="Barry K."/>
            <person name="Bills G."/>
            <person name="Bluhm B."/>
            <person name="Cannon C."/>
            <person name="Castanera R."/>
            <person name="Culley D."/>
            <person name="Daum C."/>
            <person name="Ezra D."/>
            <person name="Gonzalez J."/>
            <person name="Henrissat B."/>
            <person name="Kuo A."/>
            <person name="Liang C."/>
            <person name="Lipzen A."/>
            <person name="Lutzoni F."/>
            <person name="Magnuson J."/>
            <person name="Mondo S."/>
            <person name="Nolan M."/>
            <person name="Ohm R."/>
            <person name="Pangilinan J."/>
            <person name="Park H.-J."/>
            <person name="Ramirez L."/>
            <person name="Alfaro M."/>
            <person name="Sun H."/>
            <person name="Tritt A."/>
            <person name="Yoshinaga Y."/>
            <person name="Zwiers L.-H."/>
            <person name="Turgeon B."/>
            <person name="Goodwin S."/>
            <person name="Spatafora J."/>
            <person name="Crous P."/>
            <person name="Grigoriev I."/>
        </authorList>
    </citation>
    <scope>NUCLEOTIDE SEQUENCE</scope>
    <source>
        <strain evidence="15">CBS 133067</strain>
    </source>
</reference>
<dbReference type="SUPFAM" id="SSF47323">
    <property type="entry name" value="Anticodon-binding domain of a subclass of class I aminoacyl-tRNA synthetases"/>
    <property type="match status" value="1"/>
</dbReference>
<keyword evidence="16" id="KW-1185">Reference proteome</keyword>
<feature type="domain" description="Aminoacyl-tRNA synthetase class Ia" evidence="13">
    <location>
        <begin position="569"/>
        <end position="1206"/>
    </location>
</feature>
<dbReference type="InterPro" id="IPR009080">
    <property type="entry name" value="tRNAsynth_Ia_anticodon-bd"/>
</dbReference>
<dbReference type="Gene3D" id="3.90.740.10">
    <property type="entry name" value="Valyl/Leucyl/Isoleucyl-tRNA synthetase, editing domain"/>
    <property type="match status" value="1"/>
</dbReference>
<dbReference type="InterPro" id="IPR001412">
    <property type="entry name" value="aa-tRNA-synth_I_CS"/>
</dbReference>